<evidence type="ECO:0000256" key="2">
    <source>
        <dbReference type="ARBA" id="ARBA00022801"/>
    </source>
</evidence>
<accession>A0A9J7BXG5</accession>
<dbReference type="KEGG" id="orp:MOP44_07895"/>
<dbReference type="InterPro" id="IPR015943">
    <property type="entry name" value="WD40/YVTN_repeat-like_dom_sf"/>
</dbReference>
<evidence type="ECO:0000256" key="1">
    <source>
        <dbReference type="ARBA" id="ARBA00022729"/>
    </source>
</evidence>
<evidence type="ECO:0008006" key="9">
    <source>
        <dbReference type="Google" id="ProtNLM"/>
    </source>
</evidence>
<dbReference type="Gene3D" id="2.130.10.10">
    <property type="entry name" value="YVTN repeat-like/Quinoprotein amine dehydrogenase"/>
    <property type="match status" value="2"/>
</dbReference>
<keyword evidence="8" id="KW-1185">Reference proteome</keyword>
<keyword evidence="2" id="KW-0378">Hydrolase</keyword>
<dbReference type="GO" id="GO:0000272">
    <property type="term" value="P:polysaccharide catabolic process"/>
    <property type="evidence" value="ECO:0007669"/>
    <property type="project" value="UniProtKB-KW"/>
</dbReference>
<name>A0A9J7BXG5_9BACT</name>
<dbReference type="Proteomes" id="UP001059380">
    <property type="component" value="Chromosome"/>
</dbReference>
<dbReference type="PANTHER" id="PTHR43739:SF2">
    <property type="entry name" value="OLIGOXYLOGLUCAN-REDUCING END-SPECIFIC XYLOGLUCANASE-RELATED"/>
    <property type="match status" value="1"/>
</dbReference>
<evidence type="ECO:0000256" key="6">
    <source>
        <dbReference type="ARBA" id="ARBA00037986"/>
    </source>
</evidence>
<sequence>MNWNVSERMARFCVAFLLFFAALIAYCLTGCSSGSSSPQPPATPTITWAAPAAITYGTALSSSQLNATANYPGAFTYSPASGTVLAAGTQTLKATFTPSDSSKVTSATATNTITVNKATPEIVWSTPAAVTVGAVLGSSQLNATATFGGASIPGTFTYSPAAGTVMDAAGNRTLSVTFAPTDATDFNSATGTVTLVVNASGGSPAYSFTNVKILAGGYIPGVYFHPTQQNLMYARTDIGGIYRWGPKDTHWVPLLDWLSDGFFNGGDAIGLDPTDPNKLYVAVGLYANSWAGNGAMLISDDQGATFKTVPLSFKNGSNNPGRGMGERIAVDPNLSSIVYFGTRQDGLRISTDWGSTWPQVPGLTVVTSVPIGGGNTMPMGVVSVLPIKSSGSSGSATPVVYAAVAGTGLNGNSQGLYVTTKGGSTTSTWTAVTGQPSFATATKPLSPMQAKLGPNGSIYIVYGDAAGPDSGSVGQLWKFTPGSNWTSGTWTQIALPPNVGGPADQQGYGSVAVDPSHAGHIMVGTLDQYWPTGDVIYRSTDDGATWRDVSSIVFPGSTFSKSPNLATHSNTNAPYVGAPGTVSTGNWPTGLAIDPFDPDHAIYTFGGGLWITHDLTKADPSASSVGVVDWKFEDDGIEETATNVLLAPPSGSTILLSGIGDVYGFAHTDLTVSPAQGNYKVSQAMPTSMDFVQNTPTTVVRASDGTYGATPLAVISTDGGMNWTGFAAMPTGTTKGGGSIAIAADASSIVWATQDTSSVWYSKDGGKSWTASTGIAAQSQVVSDRAKAGVFYGYDGNTGTLTVSMNGGVTFTTLQTGLPHAAQFTATPTLFSLPDAQGDLWLTAGGNGSGLYANTGSATSPQMTIVSGVQKSTSLGYGKAAPGSSKLTLFLAGTISGQWGLYRSTDGGASWIRINDDAHQYGGIGTVTGDMRTFGTVYFSGSGRGILWGTSKN</sequence>
<keyword evidence="5" id="KW-0624">Polysaccharide degradation</keyword>
<evidence type="ECO:0000313" key="7">
    <source>
        <dbReference type="EMBL" id="UWZ85853.1"/>
    </source>
</evidence>
<comment type="similarity">
    <text evidence="6">Belongs to the glycosyl hydrolase 74 family.</text>
</comment>
<keyword evidence="4" id="KW-0326">Glycosidase</keyword>
<dbReference type="GO" id="GO:0016798">
    <property type="term" value="F:hydrolase activity, acting on glycosyl bonds"/>
    <property type="evidence" value="ECO:0007669"/>
    <property type="project" value="UniProtKB-KW"/>
</dbReference>
<evidence type="ECO:0000256" key="3">
    <source>
        <dbReference type="ARBA" id="ARBA00023277"/>
    </source>
</evidence>
<dbReference type="SUPFAM" id="SSF110296">
    <property type="entry name" value="Oligoxyloglucan reducing end-specific cellobiohydrolase"/>
    <property type="match status" value="2"/>
</dbReference>
<evidence type="ECO:0000256" key="5">
    <source>
        <dbReference type="ARBA" id="ARBA00023326"/>
    </source>
</evidence>
<dbReference type="GO" id="GO:0010411">
    <property type="term" value="P:xyloglucan metabolic process"/>
    <property type="evidence" value="ECO:0007669"/>
    <property type="project" value="TreeGrafter"/>
</dbReference>
<evidence type="ECO:0000313" key="8">
    <source>
        <dbReference type="Proteomes" id="UP001059380"/>
    </source>
</evidence>
<dbReference type="AlphaFoldDB" id="A0A9J7BXG5"/>
<organism evidence="7 8">
    <name type="scientific">Occallatibacter riparius</name>
    <dbReference type="NCBI Taxonomy" id="1002689"/>
    <lineage>
        <taxon>Bacteria</taxon>
        <taxon>Pseudomonadati</taxon>
        <taxon>Acidobacteriota</taxon>
        <taxon>Terriglobia</taxon>
        <taxon>Terriglobales</taxon>
        <taxon>Acidobacteriaceae</taxon>
        <taxon>Occallatibacter</taxon>
    </lineage>
</organism>
<keyword evidence="1" id="KW-0732">Signal</keyword>
<evidence type="ECO:0000256" key="4">
    <source>
        <dbReference type="ARBA" id="ARBA00023295"/>
    </source>
</evidence>
<protein>
    <recommendedName>
        <fullName evidence="9">Xyloglucanase</fullName>
    </recommendedName>
</protein>
<dbReference type="PANTHER" id="PTHR43739">
    <property type="entry name" value="XYLOGLUCANASE (EUROFUNG)"/>
    <property type="match status" value="1"/>
</dbReference>
<keyword evidence="3" id="KW-0119">Carbohydrate metabolism</keyword>
<dbReference type="EMBL" id="CP093313">
    <property type="protein sequence ID" value="UWZ85853.1"/>
    <property type="molecule type" value="Genomic_DNA"/>
</dbReference>
<proteinExistence type="inferred from homology"/>
<dbReference type="RefSeq" id="WP_260795465.1">
    <property type="nucleotide sequence ID" value="NZ_CP093313.1"/>
</dbReference>
<reference evidence="7" key="1">
    <citation type="submission" date="2021-04" db="EMBL/GenBank/DDBJ databases">
        <title>Phylogenetic analysis of Acidobacteriaceae.</title>
        <authorList>
            <person name="Qiu L."/>
            <person name="Zhang Q."/>
        </authorList>
    </citation>
    <scope>NUCLEOTIDE SEQUENCE</scope>
    <source>
        <strain evidence="7">DSM 25168</strain>
    </source>
</reference>
<dbReference type="InterPro" id="IPR052025">
    <property type="entry name" value="Xyloglucanase_GH74"/>
</dbReference>
<gene>
    <name evidence="7" type="ORF">MOP44_07895</name>
</gene>